<gene>
    <name evidence="1" type="ORF">GYA55_05100</name>
</gene>
<proteinExistence type="predicted"/>
<evidence type="ECO:0000313" key="1">
    <source>
        <dbReference type="EMBL" id="NMC62528.1"/>
    </source>
</evidence>
<name>A0A7X9FQL6_9DELT</name>
<dbReference type="Proteomes" id="UP000524246">
    <property type="component" value="Unassembled WGS sequence"/>
</dbReference>
<dbReference type="EMBL" id="JAAZON010000214">
    <property type="protein sequence ID" value="NMC62528.1"/>
    <property type="molecule type" value="Genomic_DNA"/>
</dbReference>
<accession>A0A7X9FQL6</accession>
<evidence type="ECO:0000313" key="2">
    <source>
        <dbReference type="Proteomes" id="UP000524246"/>
    </source>
</evidence>
<organism evidence="1 2">
    <name type="scientific">SAR324 cluster bacterium</name>
    <dbReference type="NCBI Taxonomy" id="2024889"/>
    <lineage>
        <taxon>Bacteria</taxon>
        <taxon>Deltaproteobacteria</taxon>
        <taxon>SAR324 cluster</taxon>
    </lineage>
</organism>
<protein>
    <submittedName>
        <fullName evidence="1">Uncharacterized protein</fullName>
    </submittedName>
</protein>
<reference evidence="1 2" key="1">
    <citation type="journal article" date="2020" name="Biotechnol. Biofuels">
        <title>New insights from the biogas microbiome by comprehensive genome-resolved metagenomics of nearly 1600 species originating from multiple anaerobic digesters.</title>
        <authorList>
            <person name="Campanaro S."/>
            <person name="Treu L."/>
            <person name="Rodriguez-R L.M."/>
            <person name="Kovalovszki A."/>
            <person name="Ziels R.M."/>
            <person name="Maus I."/>
            <person name="Zhu X."/>
            <person name="Kougias P.G."/>
            <person name="Basile A."/>
            <person name="Luo G."/>
            <person name="Schluter A."/>
            <person name="Konstantinidis K.T."/>
            <person name="Angelidaki I."/>
        </authorList>
    </citation>
    <scope>NUCLEOTIDE SEQUENCE [LARGE SCALE GENOMIC DNA]</scope>
    <source>
        <strain evidence="1">AS27yjCOA_65</strain>
    </source>
</reference>
<dbReference type="AlphaFoldDB" id="A0A7X9FQL6"/>
<comment type="caution">
    <text evidence="1">The sequence shown here is derived from an EMBL/GenBank/DDBJ whole genome shotgun (WGS) entry which is preliminary data.</text>
</comment>
<sequence length="187" mass="21140">MKVTLIDRTEAELIGTIGNQDILIVPIEISSYTYRTNLYVPPLISLMMAKNDEFCKLIVSSLPMIQKAPALTNYMGWSVKVYGKTVDCLFYIVKPTYNESKSEYLGVAQFRHAFSKTIESVKRFSSVFHNSIIISFYPSFGEDAERSDMKEEAVLESMRQILQSVPNNAVCLRENDDRENSSVSAPA</sequence>